<organism evidence="4 5">
    <name type="scientific">Acinetobacter bouvetii</name>
    <dbReference type="NCBI Taxonomy" id="202951"/>
    <lineage>
        <taxon>Bacteria</taxon>
        <taxon>Pseudomonadati</taxon>
        <taxon>Pseudomonadota</taxon>
        <taxon>Gammaproteobacteria</taxon>
        <taxon>Moraxellales</taxon>
        <taxon>Moraxellaceae</taxon>
        <taxon>Acinetobacter</taxon>
    </lineage>
</organism>
<reference evidence="4 5" key="1">
    <citation type="submission" date="2019-02" db="EMBL/GenBank/DDBJ databases">
        <title>The Batch Genome Submission of Acinetobacter spp. strains.</title>
        <authorList>
            <person name="Qin J."/>
            <person name="Hu Y."/>
            <person name="Ye H."/>
            <person name="Wei L."/>
            <person name="Feng Y."/>
            <person name="Zong Z."/>
        </authorList>
    </citation>
    <scope>NUCLEOTIDE SEQUENCE [LARGE SCALE GENOMIC DNA]</scope>
    <source>
        <strain evidence="4 5">WCHABo060081</strain>
    </source>
</reference>
<feature type="binding site" evidence="2">
    <location>
        <position position="120"/>
    </location>
    <ligand>
        <name>substrate</name>
    </ligand>
</feature>
<feature type="binding site" evidence="2">
    <location>
        <position position="69"/>
    </location>
    <ligand>
        <name>substrate</name>
    </ligand>
</feature>
<dbReference type="InterPro" id="IPR029069">
    <property type="entry name" value="HotDog_dom_sf"/>
</dbReference>
<comment type="caution">
    <text evidence="4">The sequence shown here is derived from an EMBL/GenBank/DDBJ whole genome shotgun (WGS) entry which is preliminary data.</text>
</comment>
<feature type="active site" evidence="1">
    <location>
        <position position="42"/>
    </location>
</feature>
<feature type="domain" description="Fluoroacetyl-CoA-specific thioesterase-like" evidence="3">
    <location>
        <begin position="31"/>
        <end position="126"/>
    </location>
</feature>
<dbReference type="EMBL" id="SGSU01000009">
    <property type="protein sequence ID" value="RZG66818.1"/>
    <property type="molecule type" value="Genomic_DNA"/>
</dbReference>
<feature type="active site" evidence="1">
    <location>
        <position position="76"/>
    </location>
</feature>
<evidence type="ECO:0000256" key="1">
    <source>
        <dbReference type="PIRSR" id="PIRSR014972-1"/>
    </source>
</evidence>
<dbReference type="AlphaFoldDB" id="A0A4V2DPI0"/>
<dbReference type="Pfam" id="PF22636">
    <property type="entry name" value="FlK"/>
    <property type="match status" value="1"/>
</dbReference>
<evidence type="ECO:0000256" key="2">
    <source>
        <dbReference type="PIRSR" id="PIRSR014972-2"/>
    </source>
</evidence>
<dbReference type="InterPro" id="IPR025540">
    <property type="entry name" value="FlK"/>
</dbReference>
<evidence type="ECO:0000259" key="3">
    <source>
        <dbReference type="Pfam" id="PF22636"/>
    </source>
</evidence>
<dbReference type="Proteomes" id="UP000293483">
    <property type="component" value="Unassembled WGS sequence"/>
</dbReference>
<name>A0A4V2DPI0_9GAMM</name>
<dbReference type="RefSeq" id="WP_130145627.1">
    <property type="nucleotide sequence ID" value="NZ_SGSU01000009.1"/>
</dbReference>
<protein>
    <submittedName>
        <fullName evidence="4">Thioesterase</fullName>
    </submittedName>
</protein>
<dbReference type="PIRSF" id="PIRSF014972">
    <property type="entry name" value="FlK"/>
    <property type="match status" value="1"/>
</dbReference>
<gene>
    <name evidence="4" type="ORF">EXE25_09005</name>
</gene>
<sequence length="142" mass="15773">MTNNIPSGLTYTQEIIVDESLIVPQVSTKFTGFADMPPVFATAYMVGFVEWTCVEALHPYLEPQQRTVGIHVNLSHNAATPVGMKVTAEVTLTHIEGKKLTFAVICRDEVDVICEGTHERFIIDHEKFLTRVQAKSAVTNEP</sequence>
<dbReference type="PANTHER" id="PTHR36934:SF1">
    <property type="entry name" value="THIOESTERASE DOMAIN-CONTAINING PROTEIN"/>
    <property type="match status" value="1"/>
</dbReference>
<dbReference type="InterPro" id="IPR054485">
    <property type="entry name" value="FlK-like_dom"/>
</dbReference>
<dbReference type="PANTHER" id="PTHR36934">
    <property type="entry name" value="BLR0278 PROTEIN"/>
    <property type="match status" value="1"/>
</dbReference>
<evidence type="ECO:0000313" key="5">
    <source>
        <dbReference type="Proteomes" id="UP000293483"/>
    </source>
</evidence>
<dbReference type="Gene3D" id="3.10.129.10">
    <property type="entry name" value="Hotdog Thioesterase"/>
    <property type="match status" value="1"/>
</dbReference>
<evidence type="ECO:0000313" key="4">
    <source>
        <dbReference type="EMBL" id="RZG66818.1"/>
    </source>
</evidence>
<dbReference type="SUPFAM" id="SSF54637">
    <property type="entry name" value="Thioesterase/thiol ester dehydrase-isomerase"/>
    <property type="match status" value="1"/>
</dbReference>
<feature type="active site" evidence="1">
    <location>
        <position position="50"/>
    </location>
</feature>
<accession>A0A4V2DPI0</accession>
<proteinExistence type="predicted"/>